<comment type="catalytic activity">
    <reaction evidence="13">
        <text>an N(3)-methyl-2'-deoxycytidine in single-stranded DNA + 2-oxoglutarate + O2 = a 2'-deoxycytidine in single-stranded DNA + formaldehyde + succinate + CO2 + H(+)</text>
        <dbReference type="Rhea" id="RHEA:70435"/>
        <dbReference type="Rhea" id="RHEA-COMP:12846"/>
        <dbReference type="Rhea" id="RHEA-COMP:17894"/>
        <dbReference type="ChEBI" id="CHEBI:15378"/>
        <dbReference type="ChEBI" id="CHEBI:15379"/>
        <dbReference type="ChEBI" id="CHEBI:16526"/>
        <dbReference type="ChEBI" id="CHEBI:16810"/>
        <dbReference type="ChEBI" id="CHEBI:16842"/>
        <dbReference type="ChEBI" id="CHEBI:30031"/>
        <dbReference type="ChEBI" id="CHEBI:85452"/>
        <dbReference type="ChEBI" id="CHEBI:139075"/>
    </reaction>
    <physiologicalReaction direction="left-to-right" evidence="13">
        <dbReference type="Rhea" id="RHEA:70436"/>
    </physiologicalReaction>
</comment>
<evidence type="ECO:0000256" key="20">
    <source>
        <dbReference type="ARBA" id="ARBA00052800"/>
    </source>
</evidence>
<evidence type="ECO:0000256" key="13">
    <source>
        <dbReference type="ARBA" id="ARBA00051165"/>
    </source>
</evidence>
<dbReference type="GO" id="GO:0006307">
    <property type="term" value="P:DNA alkylation repair"/>
    <property type="evidence" value="ECO:0007669"/>
    <property type="project" value="TreeGrafter"/>
</dbReference>
<evidence type="ECO:0000313" key="30">
    <source>
        <dbReference type="Proteomes" id="UP001233999"/>
    </source>
</evidence>
<keyword evidence="11" id="KW-0539">Nucleus</keyword>
<keyword evidence="9" id="KW-0408">Iron</keyword>
<comment type="cofactor">
    <cofactor evidence="1">
        <name>Fe(2+)</name>
        <dbReference type="ChEBI" id="CHEBI:29033"/>
    </cofactor>
</comment>
<evidence type="ECO:0000256" key="21">
    <source>
        <dbReference type="ARBA" id="ARBA00053025"/>
    </source>
</evidence>
<keyword evidence="10" id="KW-0234">DNA repair</keyword>
<evidence type="ECO:0000256" key="24">
    <source>
        <dbReference type="ARBA" id="ARBA00072134"/>
    </source>
</evidence>
<dbReference type="Pfam" id="PF13532">
    <property type="entry name" value="2OG-FeII_Oxy_2"/>
    <property type="match status" value="1"/>
</dbReference>
<comment type="catalytic activity">
    <reaction evidence="12">
        <text>an N(1)-methyl-2'-deoxyadenosine in single-stranded DNA + 2-oxoglutarate + O2 = a 2'-deoxyadenosine in single-stranded DNA + formaldehyde + succinate + CO2 + H(+)</text>
        <dbReference type="Rhea" id="RHEA:70447"/>
        <dbReference type="Rhea" id="RHEA-COMP:17895"/>
        <dbReference type="Rhea" id="RHEA-COMP:17896"/>
        <dbReference type="ChEBI" id="CHEBI:15378"/>
        <dbReference type="ChEBI" id="CHEBI:15379"/>
        <dbReference type="ChEBI" id="CHEBI:16526"/>
        <dbReference type="ChEBI" id="CHEBI:16810"/>
        <dbReference type="ChEBI" id="CHEBI:16842"/>
        <dbReference type="ChEBI" id="CHEBI:30031"/>
        <dbReference type="ChEBI" id="CHEBI:90615"/>
        <dbReference type="ChEBI" id="CHEBI:139096"/>
    </reaction>
    <physiologicalReaction direction="left-to-right" evidence="12">
        <dbReference type="Rhea" id="RHEA:70448"/>
    </physiologicalReaction>
</comment>
<evidence type="ECO:0000256" key="27">
    <source>
        <dbReference type="PIRSR" id="PIRSR632852-1"/>
    </source>
</evidence>
<dbReference type="GO" id="GO:0035516">
    <property type="term" value="F:broad specificity oxidative DNA demethylase activity"/>
    <property type="evidence" value="ECO:0007669"/>
    <property type="project" value="UniProtKB-EC"/>
</dbReference>
<dbReference type="FunFam" id="2.60.120.590:FF:000004">
    <property type="entry name" value="DNA oxidative demethylase ALKBH2"/>
    <property type="match status" value="1"/>
</dbReference>
<comment type="subunit">
    <text evidence="22">Interacts with PCNA homotrimer; this interaction is enhanced during the S-phase of the cell cycle. Interacts with nucleolar proteins NCL, UBTF and NPM1. Interacts with XRCC5-XRCC6 heterodimer.</text>
</comment>
<comment type="catalytic activity">
    <reaction evidence="17">
        <text>a 1,N(2)-etheno-2'-deoxyguanosine in double-stranded DNA + 2-oxoglutarate + O2 + H2O = a 2'-deoxyguanosine in double-stranded DNA + glyoxal + succinate + CO2</text>
        <dbReference type="Rhea" id="RHEA:70487"/>
        <dbReference type="Rhea" id="RHEA-COMP:17910"/>
        <dbReference type="Rhea" id="RHEA-COMP:17912"/>
        <dbReference type="ChEBI" id="CHEBI:15377"/>
        <dbReference type="ChEBI" id="CHEBI:15379"/>
        <dbReference type="ChEBI" id="CHEBI:16526"/>
        <dbReference type="ChEBI" id="CHEBI:16810"/>
        <dbReference type="ChEBI" id="CHEBI:30031"/>
        <dbReference type="ChEBI" id="CHEBI:34779"/>
        <dbReference type="ChEBI" id="CHEBI:85445"/>
        <dbReference type="ChEBI" id="CHEBI:189586"/>
    </reaction>
    <physiologicalReaction direction="left-to-right" evidence="17">
        <dbReference type="Rhea" id="RHEA:70488"/>
    </physiologicalReaction>
</comment>
<feature type="binding site" evidence="27">
    <location>
        <position position="139"/>
    </location>
    <ligand>
        <name>substrate</name>
    </ligand>
</feature>
<feature type="binding site" evidence="27">
    <location>
        <position position="214"/>
    </location>
    <ligand>
        <name>2-oxoglutarate</name>
        <dbReference type="ChEBI" id="CHEBI:16810"/>
    </ligand>
</feature>
<keyword evidence="5" id="KW-0227">DNA damage</keyword>
<evidence type="ECO:0000313" key="29">
    <source>
        <dbReference type="EMBL" id="KAJ9597794.1"/>
    </source>
</evidence>
<dbReference type="InterPro" id="IPR032852">
    <property type="entry name" value="ALKBH2"/>
</dbReference>
<dbReference type="InterPro" id="IPR027450">
    <property type="entry name" value="AlkB-like"/>
</dbReference>
<dbReference type="SUPFAM" id="SSF51197">
    <property type="entry name" value="Clavaminate synthase-like"/>
    <property type="match status" value="1"/>
</dbReference>
<keyword evidence="8" id="KW-0560">Oxidoreductase</keyword>
<dbReference type="GO" id="GO:0005654">
    <property type="term" value="C:nucleoplasm"/>
    <property type="evidence" value="ECO:0007669"/>
    <property type="project" value="UniProtKB-SubCell"/>
</dbReference>
<dbReference type="InterPro" id="IPR005123">
    <property type="entry name" value="Oxoglu/Fe-dep_dioxygenase_dom"/>
</dbReference>
<name>A0AAD8EQ05_DIPPU</name>
<keyword evidence="7" id="KW-0223">Dioxygenase</keyword>
<comment type="caution">
    <text evidence="29">The sequence shown here is derived from an EMBL/GenBank/DDBJ whole genome shotgun (WGS) entry which is preliminary data.</text>
</comment>
<keyword evidence="6" id="KW-0460">Magnesium</keyword>
<dbReference type="PANTHER" id="PTHR31573:SF1">
    <property type="entry name" value="DNA OXIDATIVE DEMETHYLASE ALKBH2"/>
    <property type="match status" value="1"/>
</dbReference>
<evidence type="ECO:0000256" key="19">
    <source>
        <dbReference type="ARBA" id="ARBA00052627"/>
    </source>
</evidence>
<evidence type="ECO:0000256" key="8">
    <source>
        <dbReference type="ARBA" id="ARBA00023002"/>
    </source>
</evidence>
<evidence type="ECO:0000256" key="7">
    <source>
        <dbReference type="ARBA" id="ARBA00022964"/>
    </source>
</evidence>
<evidence type="ECO:0000256" key="9">
    <source>
        <dbReference type="ARBA" id="ARBA00023004"/>
    </source>
</evidence>
<gene>
    <name evidence="29" type="ORF">L9F63_011402</name>
</gene>
<dbReference type="EC" id="1.14.11.33" evidence="23"/>
<evidence type="ECO:0000256" key="15">
    <source>
        <dbReference type="ARBA" id="ARBA00051376"/>
    </source>
</evidence>
<sequence length="226" mass="26239">MEANYRSLEQELEAVKNRKVLWRKITAENLDVDYGLLLPRLLGSRLLDRLESELEYFTGDLAKIFVYGKWHPIHRQQVAFGDTGLTYTFSGNTIPALKWTPVLLCVRDIITAVTGHYFNFVLINRYRDGSDHISEHRDDERDLDPAAPIASLSLGRARDFIFKHCDARKPEPYKRNVSTVKLVLEHGYLLMMNPPTNKMWYHSLPPRKNCHGVRVNLTFRKMVQPS</sequence>
<evidence type="ECO:0000256" key="4">
    <source>
        <dbReference type="ARBA" id="ARBA00022723"/>
    </source>
</evidence>
<feature type="binding site" evidence="27">
    <location>
        <position position="126"/>
    </location>
    <ligand>
        <name>2-oxoglutarate</name>
        <dbReference type="ChEBI" id="CHEBI:16810"/>
    </ligand>
</feature>
<dbReference type="Proteomes" id="UP001233999">
    <property type="component" value="Unassembled WGS sequence"/>
</dbReference>
<evidence type="ECO:0000256" key="6">
    <source>
        <dbReference type="ARBA" id="ARBA00022842"/>
    </source>
</evidence>
<keyword evidence="4" id="KW-0479">Metal-binding</keyword>
<evidence type="ECO:0000259" key="28">
    <source>
        <dbReference type="PROSITE" id="PS51471"/>
    </source>
</evidence>
<feature type="binding site" evidence="27">
    <location>
        <position position="202"/>
    </location>
    <ligand>
        <name>2-oxoglutarate</name>
        <dbReference type="ChEBI" id="CHEBI:16810"/>
    </ligand>
</feature>
<feature type="binding site" evidence="27">
    <location>
        <position position="124"/>
    </location>
    <ligand>
        <name>2-oxoglutarate</name>
        <dbReference type="ChEBI" id="CHEBI:16810"/>
    </ligand>
</feature>
<dbReference type="PROSITE" id="PS51471">
    <property type="entry name" value="FE2OG_OXY"/>
    <property type="match status" value="1"/>
</dbReference>
<comment type="catalytic activity">
    <reaction evidence="16">
        <text>a 3,N(4)-etheno-2'-deoxycytidine in double-stranded DNA + 2-oxoglutarate + O2 + H2O = a 2'-deoxycytidine in double-stranded DNA + glyoxal + succinate + CO2</text>
        <dbReference type="Rhea" id="RHEA:70467"/>
        <dbReference type="Rhea" id="RHEA-COMP:17070"/>
        <dbReference type="Rhea" id="RHEA-COMP:17905"/>
        <dbReference type="ChEBI" id="CHEBI:15377"/>
        <dbReference type="ChEBI" id="CHEBI:15379"/>
        <dbReference type="ChEBI" id="CHEBI:16526"/>
        <dbReference type="ChEBI" id="CHEBI:16810"/>
        <dbReference type="ChEBI" id="CHEBI:30031"/>
        <dbReference type="ChEBI" id="CHEBI:34779"/>
        <dbReference type="ChEBI" id="CHEBI:85452"/>
        <dbReference type="ChEBI" id="CHEBI:189585"/>
    </reaction>
    <physiologicalReaction direction="left-to-right" evidence="16">
        <dbReference type="Rhea" id="RHEA:70468"/>
    </physiologicalReaction>
</comment>
<keyword evidence="30" id="KW-1185">Reference proteome</keyword>
<dbReference type="PANTHER" id="PTHR31573">
    <property type="entry name" value="ALPHA-KETOGLUTARATE-DEPENDENT DIOXYGENASE ALKB HOMOLOG 2"/>
    <property type="match status" value="1"/>
</dbReference>
<evidence type="ECO:0000256" key="23">
    <source>
        <dbReference type="ARBA" id="ARBA00066725"/>
    </source>
</evidence>
<reference evidence="29" key="1">
    <citation type="journal article" date="2023" name="IScience">
        <title>Live-bearing cockroach genome reveals convergent evolutionary mechanisms linked to viviparity in insects and beyond.</title>
        <authorList>
            <person name="Fouks B."/>
            <person name="Harrison M.C."/>
            <person name="Mikhailova A.A."/>
            <person name="Marchal E."/>
            <person name="English S."/>
            <person name="Carruthers M."/>
            <person name="Jennings E.C."/>
            <person name="Chiamaka E.L."/>
            <person name="Frigard R.A."/>
            <person name="Pippel M."/>
            <person name="Attardo G.M."/>
            <person name="Benoit J.B."/>
            <person name="Bornberg-Bauer E."/>
            <person name="Tobe S.S."/>
        </authorList>
    </citation>
    <scope>NUCLEOTIDE SEQUENCE</scope>
    <source>
        <strain evidence="29">Stay&amp;Tobe</strain>
    </source>
</reference>
<evidence type="ECO:0000256" key="1">
    <source>
        <dbReference type="ARBA" id="ARBA00001954"/>
    </source>
</evidence>
<evidence type="ECO:0000256" key="10">
    <source>
        <dbReference type="ARBA" id="ARBA00023204"/>
    </source>
</evidence>
<feature type="binding site" evidence="27">
    <location>
        <position position="220"/>
    </location>
    <ligand>
        <name>2-oxoglutarate</name>
        <dbReference type="ChEBI" id="CHEBI:16810"/>
    </ligand>
</feature>
<evidence type="ECO:0000256" key="11">
    <source>
        <dbReference type="ARBA" id="ARBA00023242"/>
    </source>
</evidence>
<evidence type="ECO:0000256" key="26">
    <source>
        <dbReference type="ARBA" id="ARBA00081727"/>
    </source>
</evidence>
<evidence type="ECO:0000256" key="17">
    <source>
        <dbReference type="ARBA" id="ARBA00051755"/>
    </source>
</evidence>
<evidence type="ECO:0000256" key="16">
    <source>
        <dbReference type="ARBA" id="ARBA00051434"/>
    </source>
</evidence>
<evidence type="ECO:0000256" key="5">
    <source>
        <dbReference type="ARBA" id="ARBA00022763"/>
    </source>
</evidence>
<feature type="binding site" evidence="27">
    <location>
        <position position="218"/>
    </location>
    <ligand>
        <name>2-oxoglutarate</name>
        <dbReference type="ChEBI" id="CHEBI:16810"/>
    </ligand>
</feature>
<dbReference type="InterPro" id="IPR037151">
    <property type="entry name" value="AlkB-like_sf"/>
</dbReference>
<feature type="binding site" evidence="27">
    <location>
        <begin position="87"/>
        <end position="89"/>
    </location>
    <ligand>
        <name>substrate</name>
    </ligand>
</feature>
<comment type="subcellular location">
    <subcellularLocation>
        <location evidence="2">Nucleus</location>
        <location evidence="2">Nucleolus</location>
    </subcellularLocation>
    <subcellularLocation>
        <location evidence="3">Nucleus</location>
        <location evidence="3">Nucleoplasm</location>
    </subcellularLocation>
</comment>
<protein>
    <recommendedName>
        <fullName evidence="24">DNA oxidative demethylase ALKBH2</fullName>
        <ecNumber evidence="23">1.14.11.33</ecNumber>
    </recommendedName>
    <alternativeName>
        <fullName evidence="25">Alkylated DNA repair protein alkB homolog 2</fullName>
    </alternativeName>
    <alternativeName>
        <fullName evidence="26">Alpha-ketoglutarate-dependent dioxygenase alkB homolog 2</fullName>
    </alternativeName>
</protein>
<evidence type="ECO:0000256" key="22">
    <source>
        <dbReference type="ARBA" id="ARBA00062909"/>
    </source>
</evidence>
<comment type="catalytic activity">
    <reaction evidence="20">
        <text>an N(1)-methyl-2'-deoxyadenosine in double-stranded DNA + 2-oxoglutarate + O2 = a 2'-deoxyadenosine in double-stranded DNA + formaldehyde + succinate + CO2 + H(+)</text>
        <dbReference type="Rhea" id="RHEA:70443"/>
        <dbReference type="Rhea" id="RHEA-COMP:14236"/>
        <dbReference type="Rhea" id="RHEA-COMP:17897"/>
        <dbReference type="ChEBI" id="CHEBI:15378"/>
        <dbReference type="ChEBI" id="CHEBI:15379"/>
        <dbReference type="ChEBI" id="CHEBI:16526"/>
        <dbReference type="ChEBI" id="CHEBI:16810"/>
        <dbReference type="ChEBI" id="CHEBI:16842"/>
        <dbReference type="ChEBI" id="CHEBI:30031"/>
        <dbReference type="ChEBI" id="CHEBI:90615"/>
        <dbReference type="ChEBI" id="CHEBI:139096"/>
    </reaction>
    <physiologicalReaction direction="left-to-right" evidence="20">
        <dbReference type="Rhea" id="RHEA:70444"/>
    </physiologicalReaction>
</comment>
<dbReference type="EMBL" id="JASPKZ010001586">
    <property type="protein sequence ID" value="KAJ9597794.1"/>
    <property type="molecule type" value="Genomic_DNA"/>
</dbReference>
<comment type="catalytic activity">
    <reaction evidence="19">
        <text>a 1,N(6)-etheno-2'-deoxyadenosine in double-stranded DNA + 2-oxoglutarate + O2 + H2O = a 2'-deoxyadenosine in double-stranded DNA + glyoxal + succinate + CO2</text>
        <dbReference type="Rhea" id="RHEA:70463"/>
        <dbReference type="Rhea" id="RHEA-COMP:17897"/>
        <dbReference type="Rhea" id="RHEA-COMP:17903"/>
        <dbReference type="ChEBI" id="CHEBI:15377"/>
        <dbReference type="ChEBI" id="CHEBI:15379"/>
        <dbReference type="ChEBI" id="CHEBI:16526"/>
        <dbReference type="ChEBI" id="CHEBI:16810"/>
        <dbReference type="ChEBI" id="CHEBI:30031"/>
        <dbReference type="ChEBI" id="CHEBI:34779"/>
        <dbReference type="ChEBI" id="CHEBI:90615"/>
        <dbReference type="ChEBI" id="CHEBI:189583"/>
    </reaction>
    <physiologicalReaction direction="left-to-right" evidence="19">
        <dbReference type="Rhea" id="RHEA:70464"/>
    </physiologicalReaction>
</comment>
<dbReference type="Gene3D" id="2.60.120.590">
    <property type="entry name" value="Alpha-ketoglutarate-dependent dioxygenase AlkB-like"/>
    <property type="match status" value="1"/>
</dbReference>
<dbReference type="AlphaFoldDB" id="A0AAD8EQ05"/>
<comment type="catalytic activity">
    <reaction evidence="15">
        <text>an N(3)-methyl-2'-deoxycytidine in double-stranded DNA + 2-oxoglutarate + O2 = a 2'-deoxycytidine in double-stranded DNA + formaldehyde + succinate + CO2 + H(+)</text>
        <dbReference type="Rhea" id="RHEA:70439"/>
        <dbReference type="Rhea" id="RHEA-COMP:14237"/>
        <dbReference type="Rhea" id="RHEA-COMP:17070"/>
        <dbReference type="ChEBI" id="CHEBI:15378"/>
        <dbReference type="ChEBI" id="CHEBI:15379"/>
        <dbReference type="ChEBI" id="CHEBI:16526"/>
        <dbReference type="ChEBI" id="CHEBI:16810"/>
        <dbReference type="ChEBI" id="CHEBI:16842"/>
        <dbReference type="ChEBI" id="CHEBI:30031"/>
        <dbReference type="ChEBI" id="CHEBI:85452"/>
        <dbReference type="ChEBI" id="CHEBI:139075"/>
    </reaction>
    <physiologicalReaction direction="left-to-right" evidence="15">
        <dbReference type="Rhea" id="RHEA:70440"/>
    </physiologicalReaction>
</comment>
<feature type="domain" description="Fe2OG dioxygenase" evidence="28">
    <location>
        <begin position="117"/>
        <end position="223"/>
    </location>
</feature>
<evidence type="ECO:0000256" key="12">
    <source>
        <dbReference type="ARBA" id="ARBA00051010"/>
    </source>
</evidence>
<dbReference type="GO" id="GO:0008198">
    <property type="term" value="F:ferrous iron binding"/>
    <property type="evidence" value="ECO:0007669"/>
    <property type="project" value="TreeGrafter"/>
</dbReference>
<feature type="binding site" evidence="27">
    <location>
        <position position="136"/>
    </location>
    <ligand>
        <name>2-oxoglutarate</name>
        <dbReference type="ChEBI" id="CHEBI:16810"/>
    </ligand>
</feature>
<comment type="catalytic activity">
    <reaction evidence="14">
        <text>a 1,N(6)-etheno-2'-deoxyadenosine in single-stranded DNA + 2-oxoglutarate + O2 + H2O = a 2'-deoxyadenosine in single-stranded DNA + glyoxal + succinate + CO2</text>
        <dbReference type="Rhea" id="RHEA:70459"/>
        <dbReference type="Rhea" id="RHEA-COMP:17896"/>
        <dbReference type="Rhea" id="RHEA-COMP:17904"/>
        <dbReference type="ChEBI" id="CHEBI:15377"/>
        <dbReference type="ChEBI" id="CHEBI:15379"/>
        <dbReference type="ChEBI" id="CHEBI:16526"/>
        <dbReference type="ChEBI" id="CHEBI:16810"/>
        <dbReference type="ChEBI" id="CHEBI:30031"/>
        <dbReference type="ChEBI" id="CHEBI:34779"/>
        <dbReference type="ChEBI" id="CHEBI:90615"/>
        <dbReference type="ChEBI" id="CHEBI:189583"/>
    </reaction>
    <physiologicalReaction direction="left-to-right" evidence="14">
        <dbReference type="Rhea" id="RHEA:70460"/>
    </physiologicalReaction>
</comment>
<evidence type="ECO:0000256" key="2">
    <source>
        <dbReference type="ARBA" id="ARBA00004604"/>
    </source>
</evidence>
<proteinExistence type="predicted"/>
<evidence type="ECO:0000256" key="3">
    <source>
        <dbReference type="ARBA" id="ARBA00004642"/>
    </source>
</evidence>
<evidence type="ECO:0000256" key="14">
    <source>
        <dbReference type="ARBA" id="ARBA00051189"/>
    </source>
</evidence>
<reference evidence="29" key="2">
    <citation type="submission" date="2023-05" db="EMBL/GenBank/DDBJ databases">
        <authorList>
            <person name="Fouks B."/>
        </authorList>
    </citation>
    <scope>NUCLEOTIDE SEQUENCE</scope>
    <source>
        <strain evidence="29">Stay&amp;Tobe</strain>
        <tissue evidence="29">Testes</tissue>
    </source>
</reference>
<organism evidence="29 30">
    <name type="scientific">Diploptera punctata</name>
    <name type="common">Pacific beetle cockroach</name>
    <dbReference type="NCBI Taxonomy" id="6984"/>
    <lineage>
        <taxon>Eukaryota</taxon>
        <taxon>Metazoa</taxon>
        <taxon>Ecdysozoa</taxon>
        <taxon>Arthropoda</taxon>
        <taxon>Hexapoda</taxon>
        <taxon>Insecta</taxon>
        <taxon>Pterygota</taxon>
        <taxon>Neoptera</taxon>
        <taxon>Polyneoptera</taxon>
        <taxon>Dictyoptera</taxon>
        <taxon>Blattodea</taxon>
        <taxon>Blaberoidea</taxon>
        <taxon>Blaberidae</taxon>
        <taxon>Diplopterinae</taxon>
        <taxon>Diploptera</taxon>
    </lineage>
</organism>
<comment type="catalytic activity">
    <reaction evidence="21">
        <text>a methylated nucleobase within DNA + 2-oxoglutarate + O2 = a nucleobase within DNA + formaldehyde + succinate + CO2</text>
        <dbReference type="Rhea" id="RHEA:30299"/>
        <dbReference type="Rhea" id="RHEA-COMP:12192"/>
        <dbReference type="Rhea" id="RHEA-COMP:12193"/>
        <dbReference type="ChEBI" id="CHEBI:15379"/>
        <dbReference type="ChEBI" id="CHEBI:16526"/>
        <dbReference type="ChEBI" id="CHEBI:16810"/>
        <dbReference type="ChEBI" id="CHEBI:16842"/>
        <dbReference type="ChEBI" id="CHEBI:30031"/>
        <dbReference type="ChEBI" id="CHEBI:32875"/>
        <dbReference type="ChEBI" id="CHEBI:64428"/>
        <dbReference type="EC" id="1.14.11.33"/>
    </reaction>
    <physiologicalReaction direction="left-to-right" evidence="21">
        <dbReference type="Rhea" id="RHEA:30300"/>
    </physiologicalReaction>
</comment>
<evidence type="ECO:0000256" key="18">
    <source>
        <dbReference type="ARBA" id="ARBA00052597"/>
    </source>
</evidence>
<accession>A0AAD8EQ05</accession>
<comment type="catalytic activity">
    <reaction evidence="18">
        <text>a 3,N(4)-etheno-2'-deoxycytidine in single-stranded DNA + 2-oxoglutarate + O2 + H2O = a 2'-deoxycytidine in single-stranded DNA + glyoxal + succinate + CO2</text>
        <dbReference type="Rhea" id="RHEA:70471"/>
        <dbReference type="Rhea" id="RHEA-COMP:12846"/>
        <dbReference type="Rhea" id="RHEA-COMP:17906"/>
        <dbReference type="ChEBI" id="CHEBI:15377"/>
        <dbReference type="ChEBI" id="CHEBI:15379"/>
        <dbReference type="ChEBI" id="CHEBI:16526"/>
        <dbReference type="ChEBI" id="CHEBI:16810"/>
        <dbReference type="ChEBI" id="CHEBI:30031"/>
        <dbReference type="ChEBI" id="CHEBI:34779"/>
        <dbReference type="ChEBI" id="CHEBI:85452"/>
        <dbReference type="ChEBI" id="CHEBI:189585"/>
    </reaction>
    <physiologicalReaction direction="left-to-right" evidence="18">
        <dbReference type="Rhea" id="RHEA:70472"/>
    </physiologicalReaction>
</comment>
<evidence type="ECO:0000256" key="25">
    <source>
        <dbReference type="ARBA" id="ARBA00077989"/>
    </source>
</evidence>
<dbReference type="GO" id="GO:0051747">
    <property type="term" value="F:cytosine C-5 DNA demethylase activity"/>
    <property type="evidence" value="ECO:0007669"/>
    <property type="project" value="TreeGrafter"/>
</dbReference>
<dbReference type="GO" id="GO:0005730">
    <property type="term" value="C:nucleolus"/>
    <property type="evidence" value="ECO:0007669"/>
    <property type="project" value="UniProtKB-SubCell"/>
</dbReference>